<sequence>MSKKSLSELNVVLALPNQQVAQGISNSLRSEGIKRIAYASTSSEALNAMASSGGRVNMFFLASNLEPHGGIDFTRFVRMTNSPMARADIILHLDGEVTKERALEARNAGASALMIGDITGAVVLKQMEQVISVQKKFITSDSYTGPDRRRLNPPPYTGQEKRQS</sequence>
<feature type="region of interest" description="Disordered" evidence="2">
    <location>
        <begin position="142"/>
        <end position="164"/>
    </location>
</feature>
<protein>
    <recommendedName>
        <fullName evidence="3">Response regulatory domain-containing protein</fullName>
    </recommendedName>
</protein>
<dbReference type="RefSeq" id="WP_310798738.1">
    <property type="nucleotide sequence ID" value="NZ_CP123872.1"/>
</dbReference>
<comment type="caution">
    <text evidence="1">Lacks conserved residue(s) required for the propagation of feature annotation.</text>
</comment>
<organism evidence="4 5">
    <name type="scientific">Temperatibacter marinus</name>
    <dbReference type="NCBI Taxonomy" id="1456591"/>
    <lineage>
        <taxon>Bacteria</taxon>
        <taxon>Pseudomonadati</taxon>
        <taxon>Pseudomonadota</taxon>
        <taxon>Alphaproteobacteria</taxon>
        <taxon>Kordiimonadales</taxon>
        <taxon>Temperatibacteraceae</taxon>
        <taxon>Temperatibacter</taxon>
    </lineage>
</organism>
<evidence type="ECO:0000256" key="1">
    <source>
        <dbReference type="PROSITE-ProRule" id="PRU00169"/>
    </source>
</evidence>
<accession>A0AA52EGU6</accession>
<keyword evidence="5" id="KW-1185">Reference proteome</keyword>
<evidence type="ECO:0000256" key="2">
    <source>
        <dbReference type="SAM" id="MobiDB-lite"/>
    </source>
</evidence>
<evidence type="ECO:0000259" key="3">
    <source>
        <dbReference type="PROSITE" id="PS50110"/>
    </source>
</evidence>
<gene>
    <name evidence="4" type="ORF">QGN29_00790</name>
</gene>
<evidence type="ECO:0000313" key="5">
    <source>
        <dbReference type="Proteomes" id="UP001268683"/>
    </source>
</evidence>
<evidence type="ECO:0000313" key="4">
    <source>
        <dbReference type="EMBL" id="WND02898.1"/>
    </source>
</evidence>
<reference evidence="4" key="1">
    <citation type="submission" date="2023-04" db="EMBL/GenBank/DDBJ databases">
        <title>Complete genome sequence of Temperatibacter marinus.</title>
        <authorList>
            <person name="Rong J.-C."/>
            <person name="Yi M.-L."/>
            <person name="Zhao Q."/>
        </authorList>
    </citation>
    <scope>NUCLEOTIDE SEQUENCE</scope>
    <source>
        <strain evidence="4">NBRC 110045</strain>
    </source>
</reference>
<name>A0AA52EGU6_9PROT</name>
<dbReference type="InterPro" id="IPR011006">
    <property type="entry name" value="CheY-like_superfamily"/>
</dbReference>
<dbReference type="KEGG" id="tmk:QGN29_00790"/>
<dbReference type="SUPFAM" id="SSF52172">
    <property type="entry name" value="CheY-like"/>
    <property type="match status" value="1"/>
</dbReference>
<feature type="domain" description="Response regulatory" evidence="3">
    <location>
        <begin position="10"/>
        <end position="131"/>
    </location>
</feature>
<dbReference type="Gene3D" id="3.40.50.2300">
    <property type="match status" value="1"/>
</dbReference>
<dbReference type="PROSITE" id="PS50110">
    <property type="entry name" value="RESPONSE_REGULATORY"/>
    <property type="match status" value="1"/>
</dbReference>
<dbReference type="InterPro" id="IPR001789">
    <property type="entry name" value="Sig_transdc_resp-reg_receiver"/>
</dbReference>
<dbReference type="GO" id="GO:0000160">
    <property type="term" value="P:phosphorelay signal transduction system"/>
    <property type="evidence" value="ECO:0007669"/>
    <property type="project" value="InterPro"/>
</dbReference>
<dbReference type="AlphaFoldDB" id="A0AA52EGU6"/>
<proteinExistence type="predicted"/>
<dbReference type="EMBL" id="CP123872">
    <property type="protein sequence ID" value="WND02898.1"/>
    <property type="molecule type" value="Genomic_DNA"/>
</dbReference>
<dbReference type="Proteomes" id="UP001268683">
    <property type="component" value="Chromosome"/>
</dbReference>